<dbReference type="SUPFAM" id="SSF52266">
    <property type="entry name" value="SGNH hydrolase"/>
    <property type="match status" value="1"/>
</dbReference>
<evidence type="ECO:0000313" key="2">
    <source>
        <dbReference type="Proteomes" id="UP000054560"/>
    </source>
</evidence>
<reference evidence="1 2" key="1">
    <citation type="submission" date="2011-02" db="EMBL/GenBank/DDBJ databases">
        <title>The Genome Sequence of Sphaeroforma arctica JP610.</title>
        <authorList>
            <consortium name="The Broad Institute Genome Sequencing Platform"/>
            <person name="Russ C."/>
            <person name="Cuomo C."/>
            <person name="Young S.K."/>
            <person name="Zeng Q."/>
            <person name="Gargeya S."/>
            <person name="Alvarado L."/>
            <person name="Berlin A."/>
            <person name="Chapman S.B."/>
            <person name="Chen Z."/>
            <person name="Freedman E."/>
            <person name="Gellesch M."/>
            <person name="Goldberg J."/>
            <person name="Griggs A."/>
            <person name="Gujja S."/>
            <person name="Heilman E."/>
            <person name="Heiman D."/>
            <person name="Howarth C."/>
            <person name="Mehta T."/>
            <person name="Neiman D."/>
            <person name="Pearson M."/>
            <person name="Roberts A."/>
            <person name="Saif S."/>
            <person name="Shea T."/>
            <person name="Shenoy N."/>
            <person name="Sisk P."/>
            <person name="Stolte C."/>
            <person name="Sykes S."/>
            <person name="White J."/>
            <person name="Yandava C."/>
            <person name="Burger G."/>
            <person name="Gray M.W."/>
            <person name="Holland P.W.H."/>
            <person name="King N."/>
            <person name="Lang F.B.F."/>
            <person name="Roger A.J."/>
            <person name="Ruiz-Trillo I."/>
            <person name="Haas B."/>
            <person name="Nusbaum C."/>
            <person name="Birren B."/>
        </authorList>
    </citation>
    <scope>NUCLEOTIDE SEQUENCE [LARGE SCALE GENOMIC DNA]</scope>
    <source>
        <strain evidence="1 2">JP610</strain>
    </source>
</reference>
<protein>
    <submittedName>
        <fullName evidence="1">Uncharacterized protein</fullName>
    </submittedName>
</protein>
<evidence type="ECO:0000313" key="1">
    <source>
        <dbReference type="EMBL" id="KNC84152.1"/>
    </source>
</evidence>
<dbReference type="EMBL" id="KQ241783">
    <property type="protein sequence ID" value="KNC84152.1"/>
    <property type="molecule type" value="Genomic_DNA"/>
</dbReference>
<gene>
    <name evidence="1" type="ORF">SARC_03608</name>
</gene>
<dbReference type="Proteomes" id="UP000054560">
    <property type="component" value="Unassembled WGS sequence"/>
</dbReference>
<keyword evidence="2" id="KW-1185">Reference proteome</keyword>
<name>A0A0L0G542_9EUKA</name>
<proteinExistence type="predicted"/>
<dbReference type="RefSeq" id="XP_014158054.1">
    <property type="nucleotide sequence ID" value="XM_014302579.1"/>
</dbReference>
<dbReference type="AlphaFoldDB" id="A0A0L0G542"/>
<organism evidence="1 2">
    <name type="scientific">Sphaeroforma arctica JP610</name>
    <dbReference type="NCBI Taxonomy" id="667725"/>
    <lineage>
        <taxon>Eukaryota</taxon>
        <taxon>Ichthyosporea</taxon>
        <taxon>Ichthyophonida</taxon>
        <taxon>Sphaeroforma</taxon>
    </lineage>
</organism>
<dbReference type="GeneID" id="25904112"/>
<accession>A0A0L0G542</accession>
<sequence>MFSEAEKHDDMILQLPGNFEINTTFAGEIEEFAAAMATQLLPDHCREYETIVLGHGMWNVFKSSFAHVESHLRPALASLAEGCPGHIRNGRIFFLLMSSGTGQVGTRVRPRVYEWSRRVAAIVLEYNIKIVDTFHATDARLLDAGFNQSDGTHWGRIQSGNSTGTVGMSQILSLIQQLCPGQR</sequence>